<dbReference type="KEGG" id="dosa:Os11g0115800"/>
<reference evidence="3" key="2">
    <citation type="journal article" date="2008" name="Nucleic Acids Res.">
        <title>The rice annotation project database (RAP-DB): 2008 update.</title>
        <authorList>
            <consortium name="The rice annotation project (RAP)"/>
        </authorList>
    </citation>
    <scope>GENOME REANNOTATION</scope>
    <source>
        <strain evidence="3">cv. Nipponbare</strain>
    </source>
</reference>
<sequence>LTRGRSTPLTCPATSHTCTAASTPCADPAPDEGGRPVRRLRARRGRRHPSARGGGCTSSPAAATVTSASSCPWATSLLRQLCQDQLIFLPLAIL</sequence>
<dbReference type="Proteomes" id="UP000000763">
    <property type="component" value="Chromosome 11"/>
</dbReference>
<feature type="region of interest" description="Disordered" evidence="1">
    <location>
        <begin position="1"/>
        <end position="61"/>
    </location>
</feature>
<name>C7J988_ORYSJ</name>
<gene>
    <name evidence="2" type="ordered locus">Os11g0115800</name>
</gene>
<dbReference type="EMBL" id="AP008217">
    <property type="protein sequence ID" value="BAH95046.1"/>
    <property type="molecule type" value="Genomic_DNA"/>
</dbReference>
<protein>
    <submittedName>
        <fullName evidence="2">Os11g0115800 protein</fullName>
    </submittedName>
</protein>
<accession>C7J988</accession>
<organism evidence="2 3">
    <name type="scientific">Oryza sativa subsp. japonica</name>
    <name type="common">Rice</name>
    <dbReference type="NCBI Taxonomy" id="39947"/>
    <lineage>
        <taxon>Eukaryota</taxon>
        <taxon>Viridiplantae</taxon>
        <taxon>Streptophyta</taxon>
        <taxon>Embryophyta</taxon>
        <taxon>Tracheophyta</taxon>
        <taxon>Spermatophyta</taxon>
        <taxon>Magnoliopsida</taxon>
        <taxon>Liliopsida</taxon>
        <taxon>Poales</taxon>
        <taxon>Poaceae</taxon>
        <taxon>BOP clade</taxon>
        <taxon>Oryzoideae</taxon>
        <taxon>Oryzeae</taxon>
        <taxon>Oryzinae</taxon>
        <taxon>Oryza</taxon>
        <taxon>Oryza sativa</taxon>
    </lineage>
</organism>
<proteinExistence type="predicted"/>
<dbReference type="AlphaFoldDB" id="C7J988"/>
<evidence type="ECO:0000256" key="1">
    <source>
        <dbReference type="SAM" id="MobiDB-lite"/>
    </source>
</evidence>
<feature type="non-terminal residue" evidence="2">
    <location>
        <position position="1"/>
    </location>
</feature>
<reference evidence="2 3" key="1">
    <citation type="journal article" date="2005" name="Nature">
        <title>The map-based sequence of the rice genome.</title>
        <authorList>
            <consortium name="International rice genome sequencing project (IRGSP)"/>
            <person name="Matsumoto T."/>
            <person name="Wu J."/>
            <person name="Kanamori H."/>
            <person name="Katayose Y."/>
            <person name="Fujisawa M."/>
            <person name="Namiki N."/>
            <person name="Mizuno H."/>
            <person name="Yamamoto K."/>
            <person name="Antonio B.A."/>
            <person name="Baba T."/>
            <person name="Sakata K."/>
            <person name="Nagamura Y."/>
            <person name="Aoki H."/>
            <person name="Arikawa K."/>
            <person name="Arita K."/>
            <person name="Bito T."/>
            <person name="Chiden Y."/>
            <person name="Fujitsuka N."/>
            <person name="Fukunaka R."/>
            <person name="Hamada M."/>
            <person name="Harada C."/>
            <person name="Hayashi A."/>
            <person name="Hijishita S."/>
            <person name="Honda M."/>
            <person name="Hosokawa S."/>
            <person name="Ichikawa Y."/>
            <person name="Idonuma A."/>
            <person name="Iijima M."/>
            <person name="Ikeda M."/>
            <person name="Ikeno M."/>
            <person name="Ito K."/>
            <person name="Ito S."/>
            <person name="Ito T."/>
            <person name="Ito Y."/>
            <person name="Ito Y."/>
            <person name="Iwabuchi A."/>
            <person name="Kamiya K."/>
            <person name="Karasawa W."/>
            <person name="Kurita K."/>
            <person name="Katagiri S."/>
            <person name="Kikuta A."/>
            <person name="Kobayashi H."/>
            <person name="Kobayashi N."/>
            <person name="Machita K."/>
            <person name="Maehara T."/>
            <person name="Masukawa M."/>
            <person name="Mizubayashi T."/>
            <person name="Mukai Y."/>
            <person name="Nagasaki H."/>
            <person name="Nagata Y."/>
            <person name="Naito S."/>
            <person name="Nakashima M."/>
            <person name="Nakama Y."/>
            <person name="Nakamichi Y."/>
            <person name="Nakamura M."/>
            <person name="Meguro A."/>
            <person name="Negishi M."/>
            <person name="Ohta I."/>
            <person name="Ohta T."/>
            <person name="Okamoto M."/>
            <person name="Ono N."/>
            <person name="Saji S."/>
            <person name="Sakaguchi M."/>
            <person name="Sakai K."/>
            <person name="Shibata M."/>
            <person name="Shimokawa T."/>
            <person name="Song J."/>
            <person name="Takazaki Y."/>
            <person name="Terasawa K."/>
            <person name="Tsugane M."/>
            <person name="Tsuji K."/>
            <person name="Ueda S."/>
            <person name="Waki K."/>
            <person name="Yamagata H."/>
            <person name="Yamamoto M."/>
            <person name="Yamamoto S."/>
            <person name="Yamane H."/>
            <person name="Yoshiki S."/>
            <person name="Yoshihara R."/>
            <person name="Yukawa K."/>
            <person name="Zhong H."/>
            <person name="Yano M."/>
            <person name="Yuan Q."/>
            <person name="Ouyang S."/>
            <person name="Liu J."/>
            <person name="Jones K.M."/>
            <person name="Gansberger K."/>
            <person name="Moffat K."/>
            <person name="Hill J."/>
            <person name="Bera J."/>
            <person name="Fadrosh D."/>
            <person name="Jin S."/>
            <person name="Johri S."/>
            <person name="Kim M."/>
            <person name="Overton L."/>
            <person name="Reardon M."/>
            <person name="Tsitrin T."/>
            <person name="Vuong H."/>
            <person name="Weaver B."/>
            <person name="Ciecko A."/>
            <person name="Tallon L."/>
            <person name="Jackson J."/>
            <person name="Pai G."/>
            <person name="Aken S.V."/>
            <person name="Utterback T."/>
            <person name="Reidmuller S."/>
            <person name="Feldblyum T."/>
            <person name="Hsiao J."/>
            <person name="Zismann V."/>
            <person name="Iobst S."/>
            <person name="de Vazeille A.R."/>
            <person name="Buell C.R."/>
            <person name="Ying K."/>
            <person name="Li Y."/>
            <person name="Lu T."/>
            <person name="Huang Y."/>
            <person name="Zhao Q."/>
            <person name="Feng Q."/>
            <person name="Zhang L."/>
            <person name="Zhu J."/>
            <person name="Weng Q."/>
            <person name="Mu J."/>
            <person name="Lu Y."/>
            <person name="Fan D."/>
            <person name="Liu Y."/>
            <person name="Guan J."/>
            <person name="Zhang Y."/>
            <person name="Yu S."/>
            <person name="Liu X."/>
            <person name="Zhang Y."/>
            <person name="Hong G."/>
            <person name="Han B."/>
            <person name="Choisne N."/>
            <person name="Demange N."/>
            <person name="Orjeda G."/>
            <person name="Samain S."/>
            <person name="Cattolico L."/>
            <person name="Pelletier E."/>
            <person name="Couloux A."/>
            <person name="Segurens B."/>
            <person name="Wincker P."/>
            <person name="D'Hont A."/>
            <person name="Scarpelli C."/>
            <person name="Weissenbach J."/>
            <person name="Salanoubat M."/>
            <person name="Quetier F."/>
            <person name="Yu Y."/>
            <person name="Kim H.R."/>
            <person name="Rambo T."/>
            <person name="Currie J."/>
            <person name="Collura K."/>
            <person name="Luo M."/>
            <person name="Yang T."/>
            <person name="Ammiraju J.S.S."/>
            <person name="Engler F."/>
            <person name="Soderlund C."/>
            <person name="Wing R.A."/>
            <person name="Palmer L.E."/>
            <person name="de la Bastide M."/>
            <person name="Spiegel L."/>
            <person name="Nascimento L."/>
            <person name="Zutavern T."/>
            <person name="O'Shaughnessy A."/>
            <person name="Dike S."/>
            <person name="Dedhia N."/>
            <person name="Preston R."/>
            <person name="Balija V."/>
            <person name="McCombie W.R."/>
            <person name="Chow T."/>
            <person name="Chen H."/>
            <person name="Chung M."/>
            <person name="Chen C."/>
            <person name="Shaw J."/>
            <person name="Wu H."/>
            <person name="Hsiao K."/>
            <person name="Chao Y."/>
            <person name="Chu M."/>
            <person name="Cheng C."/>
            <person name="Hour A."/>
            <person name="Lee P."/>
            <person name="Lin S."/>
            <person name="Lin Y."/>
            <person name="Liou J."/>
            <person name="Liu S."/>
            <person name="Hsing Y."/>
            <person name="Raghuvanshi S."/>
            <person name="Mohanty A."/>
            <person name="Bharti A.K."/>
            <person name="Gaur A."/>
            <person name="Gupta V."/>
            <person name="Kumar D."/>
            <person name="Ravi V."/>
            <person name="Vij S."/>
            <person name="Kapur A."/>
            <person name="Khurana P."/>
            <person name="Khurana P."/>
            <person name="Khurana J.P."/>
            <person name="Tyagi A.K."/>
            <person name="Gaikwad K."/>
            <person name="Singh A."/>
            <person name="Dalal V."/>
            <person name="Srivastava S."/>
            <person name="Dixit A."/>
            <person name="Pal A.K."/>
            <person name="Ghazi I.A."/>
            <person name="Yadav M."/>
            <person name="Pandit A."/>
            <person name="Bhargava A."/>
            <person name="Sureshbabu K."/>
            <person name="Batra K."/>
            <person name="Sharma T.R."/>
            <person name="Mohapatra T."/>
            <person name="Singh N.K."/>
            <person name="Messing J."/>
            <person name="Nelson A.B."/>
            <person name="Fuks G."/>
            <person name="Kavchok S."/>
            <person name="Keizer G."/>
            <person name="Linton E."/>
            <person name="Llaca V."/>
            <person name="Song R."/>
            <person name="Tanyolac B."/>
            <person name="Young S."/>
            <person name="Ho-Il K."/>
            <person name="Hahn J.H."/>
            <person name="Sangsakoo G."/>
            <person name="Vanavichit A."/>
            <person name="de Mattos Luiz.A.T."/>
            <person name="Zimmer P.D."/>
            <person name="Malone G."/>
            <person name="Dellagostin O."/>
            <person name="de Oliveira A.C."/>
            <person name="Bevan M."/>
            <person name="Bancroft I."/>
            <person name="Minx P."/>
            <person name="Cordum H."/>
            <person name="Wilson R."/>
            <person name="Cheng Z."/>
            <person name="Jin W."/>
            <person name="Jiang J."/>
            <person name="Leong S.A."/>
            <person name="Iwama H."/>
            <person name="Gojobori T."/>
            <person name="Itoh T."/>
            <person name="Niimura Y."/>
            <person name="Fujii Y."/>
            <person name="Habara T."/>
            <person name="Sakai H."/>
            <person name="Sato Y."/>
            <person name="Wilson G."/>
            <person name="Kumar K."/>
            <person name="McCouch S."/>
            <person name="Juretic N."/>
            <person name="Hoen D."/>
            <person name="Wright S."/>
            <person name="Bruskiewich R."/>
            <person name="Bureau T."/>
            <person name="Miyao A."/>
            <person name="Hirochika H."/>
            <person name="Nishikawa T."/>
            <person name="Kadowaki K."/>
            <person name="Sugiura M."/>
            <person name="Burr B."/>
            <person name="Sasaki T."/>
        </authorList>
    </citation>
    <scope>NUCLEOTIDE SEQUENCE [LARGE SCALE GENOMIC DNA]</scope>
    <source>
        <strain evidence="3">cv. Nipponbare</strain>
    </source>
</reference>
<feature type="compositionally biased region" description="Basic residues" evidence="1">
    <location>
        <begin position="36"/>
        <end position="50"/>
    </location>
</feature>
<evidence type="ECO:0000313" key="3">
    <source>
        <dbReference type="Proteomes" id="UP000000763"/>
    </source>
</evidence>
<evidence type="ECO:0000313" key="2">
    <source>
        <dbReference type="EMBL" id="BAH95046.1"/>
    </source>
</evidence>
<feature type="compositionally biased region" description="Polar residues" evidence="1">
    <location>
        <begin position="1"/>
        <end position="22"/>
    </location>
</feature>